<dbReference type="Pfam" id="PF00581">
    <property type="entry name" value="Rhodanese"/>
    <property type="match status" value="2"/>
</dbReference>
<dbReference type="InterPro" id="IPR001307">
    <property type="entry name" value="Thiosulphate_STrfase_CS"/>
</dbReference>
<keyword evidence="1 3" id="KW-0808">Transferase</keyword>
<evidence type="ECO:0000256" key="2">
    <source>
        <dbReference type="ARBA" id="ARBA00022737"/>
    </source>
</evidence>
<dbReference type="CDD" id="cd01449">
    <property type="entry name" value="TST_Repeat_2"/>
    <property type="match status" value="1"/>
</dbReference>
<keyword evidence="2" id="KW-0677">Repeat</keyword>
<feature type="domain" description="Rhodanese" evidence="4">
    <location>
        <begin position="15"/>
        <end position="132"/>
    </location>
</feature>
<evidence type="ECO:0000256" key="1">
    <source>
        <dbReference type="ARBA" id="ARBA00022679"/>
    </source>
</evidence>
<dbReference type="InterPro" id="IPR045078">
    <property type="entry name" value="TST/MPST-like"/>
</dbReference>
<dbReference type="PROSITE" id="PS50206">
    <property type="entry name" value="RHODANESE_3"/>
    <property type="match status" value="2"/>
</dbReference>
<proteinExistence type="predicted"/>
<dbReference type="RefSeq" id="WP_160730326.1">
    <property type="nucleotide sequence ID" value="NZ_WTYP01000001.1"/>
</dbReference>
<dbReference type="PROSITE" id="PS00683">
    <property type="entry name" value="RHODANESE_2"/>
    <property type="match status" value="1"/>
</dbReference>
<name>A0A6I4V279_9SPHN</name>
<dbReference type="InterPro" id="IPR001763">
    <property type="entry name" value="Rhodanese-like_dom"/>
</dbReference>
<evidence type="ECO:0000313" key="6">
    <source>
        <dbReference type="Proteomes" id="UP000471435"/>
    </source>
</evidence>
<dbReference type="Gene3D" id="3.40.250.10">
    <property type="entry name" value="Rhodanese-like domain"/>
    <property type="match status" value="2"/>
</dbReference>
<evidence type="ECO:0000256" key="3">
    <source>
        <dbReference type="RuleBase" id="RU000507"/>
    </source>
</evidence>
<comment type="caution">
    <text evidence="5">The sequence shown here is derived from an EMBL/GenBank/DDBJ whole genome shotgun (WGS) entry which is preliminary data.</text>
</comment>
<dbReference type="PANTHER" id="PTHR11364:SF27">
    <property type="entry name" value="SULFURTRANSFERASE"/>
    <property type="match status" value="1"/>
</dbReference>
<organism evidence="5 6">
    <name type="scientific">Pontixanthobacter luteolus</name>
    <dbReference type="NCBI Taxonomy" id="295089"/>
    <lineage>
        <taxon>Bacteria</taxon>
        <taxon>Pseudomonadati</taxon>
        <taxon>Pseudomonadota</taxon>
        <taxon>Alphaproteobacteria</taxon>
        <taxon>Sphingomonadales</taxon>
        <taxon>Erythrobacteraceae</taxon>
        <taxon>Pontixanthobacter</taxon>
    </lineage>
</organism>
<reference evidence="5 6" key="1">
    <citation type="submission" date="2019-12" db="EMBL/GenBank/DDBJ databases">
        <title>Genomic-based taxomic classification of the family Erythrobacteraceae.</title>
        <authorList>
            <person name="Xu L."/>
        </authorList>
    </citation>
    <scope>NUCLEOTIDE SEQUENCE [LARGE SCALE GENOMIC DNA]</scope>
    <source>
        <strain evidence="5 6">SW-109</strain>
    </source>
</reference>
<evidence type="ECO:0000313" key="5">
    <source>
        <dbReference type="EMBL" id="MXP47176.1"/>
    </source>
</evidence>
<dbReference type="SMART" id="SM00450">
    <property type="entry name" value="RHOD"/>
    <property type="match status" value="2"/>
</dbReference>
<accession>A0A6I4V279</accession>
<dbReference type="AlphaFoldDB" id="A0A6I4V279"/>
<dbReference type="SUPFAM" id="SSF52821">
    <property type="entry name" value="Rhodanese/Cell cycle control phosphatase"/>
    <property type="match status" value="2"/>
</dbReference>
<dbReference type="CDD" id="cd01448">
    <property type="entry name" value="TST_Repeat_1"/>
    <property type="match status" value="1"/>
</dbReference>
<keyword evidence="6" id="KW-1185">Reference proteome</keyword>
<protein>
    <recommendedName>
        <fullName evidence="3">Sulfurtransferase</fullName>
    </recommendedName>
</protein>
<sequence length="282" mass="30658">MDILVSTDWLAQNLNADDLVILDASAHLPSANRDPAAEFLAQHILGARYLDLPSLKDGTSPVPSALPRLDQFEQRLRQLGVRNTDRVVLYDNSALHSSARAYFIFRMFGFDNVAILDGGLDKWVGENRPVEAGTPQVEPSDFTAQCDDRSRVRSKAHMLGNCASCEDQVVDARDAGRFTGETSDTVHGLAGGHIPGARNLHFASLFNEDGTFRDLTELREIFAESGLDLEKPIIGSCGSGMTASVLLFALELLGNDNAALYDGSWSEWGADPLTPKEEGPAR</sequence>
<gene>
    <name evidence="5" type="ORF">GRI43_07210</name>
</gene>
<dbReference type="InterPro" id="IPR036873">
    <property type="entry name" value="Rhodanese-like_dom_sf"/>
</dbReference>
<dbReference type="GO" id="GO:0004792">
    <property type="term" value="F:thiosulfate-cyanide sulfurtransferase activity"/>
    <property type="evidence" value="ECO:0007669"/>
    <property type="project" value="InterPro"/>
</dbReference>
<dbReference type="PANTHER" id="PTHR11364">
    <property type="entry name" value="THIOSULFATE SULFERTANSFERASE"/>
    <property type="match status" value="1"/>
</dbReference>
<dbReference type="Proteomes" id="UP000471435">
    <property type="component" value="Unassembled WGS sequence"/>
</dbReference>
<feature type="domain" description="Rhodanese" evidence="4">
    <location>
        <begin position="163"/>
        <end position="277"/>
    </location>
</feature>
<dbReference type="OrthoDB" id="9781034at2"/>
<dbReference type="EMBL" id="WTYP01000001">
    <property type="protein sequence ID" value="MXP47176.1"/>
    <property type="molecule type" value="Genomic_DNA"/>
</dbReference>
<evidence type="ECO:0000259" key="4">
    <source>
        <dbReference type="PROSITE" id="PS50206"/>
    </source>
</evidence>